<dbReference type="GO" id="GO:0008299">
    <property type="term" value="P:isoprenoid biosynthetic process"/>
    <property type="evidence" value="ECO:0007669"/>
    <property type="project" value="InterPro"/>
</dbReference>
<dbReference type="GeneID" id="66981177"/>
<reference evidence="4" key="2">
    <citation type="submission" date="2021-02" db="EMBL/GenBank/DDBJ databases">
        <title>Aspergillus chevalieri M1 genome sequence.</title>
        <authorList>
            <person name="Kadooka C."/>
            <person name="Mori K."/>
            <person name="Futagami T."/>
        </authorList>
    </citation>
    <scope>NUCLEOTIDE SEQUENCE</scope>
    <source>
        <strain evidence="4">M1</strain>
    </source>
</reference>
<organism evidence="4 5">
    <name type="scientific">Aspergillus chevalieri</name>
    <name type="common">Eurotium chevalieri</name>
    <dbReference type="NCBI Taxonomy" id="182096"/>
    <lineage>
        <taxon>Eukaryota</taxon>
        <taxon>Fungi</taxon>
        <taxon>Dikarya</taxon>
        <taxon>Ascomycota</taxon>
        <taxon>Pezizomycotina</taxon>
        <taxon>Eurotiomycetes</taxon>
        <taxon>Eurotiomycetidae</taxon>
        <taxon>Eurotiales</taxon>
        <taxon>Aspergillaceae</taxon>
        <taxon>Aspergillus</taxon>
        <taxon>Aspergillus subgen. Aspergillus</taxon>
    </lineage>
</organism>
<dbReference type="Proteomes" id="UP000637239">
    <property type="component" value="Chromosome 3"/>
</dbReference>
<evidence type="ECO:0000256" key="2">
    <source>
        <dbReference type="ARBA" id="ARBA00022679"/>
    </source>
</evidence>
<sequence>MSVHRESVTLGVVIPAAGRGTRSGESCPKSYRRIGGDSALNRVIRLYRSWNKECPIVIVHHADNAALLEASIYRDANVYTAVGGVERQESILRGLRFLSRMERSPSHVFIHCAARPFTTVRLLDSLLESLIQYPTMGVSPAIPVVDTLKQIDSNGFISTTVPRDGIFRGQTPQGFDLKTILELHEQAAIMGKLFTDDSCLFEDAGLPVRVVRGDPQNMKLTYYADFEEADRFLRGYRSPGMEFDVGVGHGCVTHEFAPGEEIPSLL</sequence>
<evidence type="ECO:0000313" key="4">
    <source>
        <dbReference type="EMBL" id="BCR86818.1"/>
    </source>
</evidence>
<dbReference type="EMBL" id="AP024418">
    <property type="protein sequence ID" value="BCR86818.1"/>
    <property type="molecule type" value="Genomic_DNA"/>
</dbReference>
<dbReference type="SUPFAM" id="SSF53448">
    <property type="entry name" value="Nucleotide-diphospho-sugar transferases"/>
    <property type="match status" value="1"/>
</dbReference>
<evidence type="ECO:0000256" key="3">
    <source>
        <dbReference type="ARBA" id="ARBA00022695"/>
    </source>
</evidence>
<dbReference type="InterPro" id="IPR050088">
    <property type="entry name" value="IspD/TarI_cytidylyltransf_bact"/>
</dbReference>
<proteinExistence type="inferred from homology"/>
<dbReference type="KEGG" id="ache:ACHE_30805S"/>
<dbReference type="InterPro" id="IPR029044">
    <property type="entry name" value="Nucleotide-diphossugar_trans"/>
</dbReference>
<dbReference type="RefSeq" id="XP_043135340.1">
    <property type="nucleotide sequence ID" value="XM_043277463.1"/>
</dbReference>
<dbReference type="PANTHER" id="PTHR32125">
    <property type="entry name" value="2-C-METHYL-D-ERYTHRITOL 4-PHOSPHATE CYTIDYLYLTRANSFERASE, CHLOROPLASTIC"/>
    <property type="match status" value="1"/>
</dbReference>
<dbReference type="AlphaFoldDB" id="A0A7R7VLC2"/>
<dbReference type="Gene3D" id="3.90.550.10">
    <property type="entry name" value="Spore Coat Polysaccharide Biosynthesis Protein SpsA, Chain A"/>
    <property type="match status" value="1"/>
</dbReference>
<accession>A0A7R7VLC2</accession>
<dbReference type="NCBIfam" id="TIGR00453">
    <property type="entry name" value="ispD"/>
    <property type="match status" value="1"/>
</dbReference>
<keyword evidence="2" id="KW-0808">Transferase</keyword>
<evidence type="ECO:0000313" key="5">
    <source>
        <dbReference type="Proteomes" id="UP000637239"/>
    </source>
</evidence>
<comment type="similarity">
    <text evidence="1">Belongs to the IspD/TarI cytidylyltransferase family. IspD subfamily.</text>
</comment>
<evidence type="ECO:0000256" key="1">
    <source>
        <dbReference type="ARBA" id="ARBA00009789"/>
    </source>
</evidence>
<reference evidence="4" key="1">
    <citation type="submission" date="2021-01" db="EMBL/GenBank/DDBJ databases">
        <authorList>
            <consortium name="Aspergillus chevalieri M1 genome sequencing consortium"/>
            <person name="Kazuki M."/>
            <person name="Futagami T."/>
        </authorList>
    </citation>
    <scope>NUCLEOTIDE SEQUENCE</scope>
    <source>
        <strain evidence="4">M1</strain>
    </source>
</reference>
<dbReference type="Pfam" id="PF01128">
    <property type="entry name" value="IspD"/>
    <property type="match status" value="1"/>
</dbReference>
<keyword evidence="5" id="KW-1185">Reference proteome</keyword>
<dbReference type="PANTHER" id="PTHR32125:SF4">
    <property type="entry name" value="2-C-METHYL-D-ERYTHRITOL 4-PHOSPHATE CYTIDYLYLTRANSFERASE, CHLOROPLASTIC"/>
    <property type="match status" value="1"/>
</dbReference>
<dbReference type="InterPro" id="IPR034683">
    <property type="entry name" value="IspD/TarI"/>
</dbReference>
<dbReference type="GO" id="GO:0050518">
    <property type="term" value="F:2-C-methyl-D-erythritol 4-phosphate cytidylyltransferase activity"/>
    <property type="evidence" value="ECO:0007669"/>
    <property type="project" value="InterPro"/>
</dbReference>
<dbReference type="InterPro" id="IPR001228">
    <property type="entry name" value="IspD"/>
</dbReference>
<protein>
    <recommendedName>
        <fullName evidence="6">2-C-methyl-D-erythritol 4-phosphate cytidylyltransferase</fullName>
    </recommendedName>
</protein>
<dbReference type="CDD" id="cd02516">
    <property type="entry name" value="CDP-ME_synthetase"/>
    <property type="match status" value="1"/>
</dbReference>
<keyword evidence="3" id="KW-0548">Nucleotidyltransferase</keyword>
<evidence type="ECO:0008006" key="6">
    <source>
        <dbReference type="Google" id="ProtNLM"/>
    </source>
</evidence>
<name>A0A7R7VLC2_ASPCH</name>
<gene>
    <name evidence="4" type="ORF">ACHE_30805S</name>
</gene>